<evidence type="ECO:0000313" key="2">
    <source>
        <dbReference type="Proteomes" id="UP000234681"/>
    </source>
</evidence>
<protein>
    <submittedName>
        <fullName evidence="1">RCG21829</fullName>
    </submittedName>
</protein>
<organism evidence="1 2">
    <name type="scientific">Rattus norvegicus</name>
    <name type="common">Rat</name>
    <dbReference type="NCBI Taxonomy" id="10116"/>
    <lineage>
        <taxon>Eukaryota</taxon>
        <taxon>Metazoa</taxon>
        <taxon>Chordata</taxon>
        <taxon>Craniata</taxon>
        <taxon>Vertebrata</taxon>
        <taxon>Euteleostomi</taxon>
        <taxon>Mammalia</taxon>
        <taxon>Eutheria</taxon>
        <taxon>Euarchontoglires</taxon>
        <taxon>Glires</taxon>
        <taxon>Rodentia</taxon>
        <taxon>Myomorpha</taxon>
        <taxon>Muroidea</taxon>
        <taxon>Muridae</taxon>
        <taxon>Murinae</taxon>
        <taxon>Rattus</taxon>
    </lineage>
</organism>
<dbReference type="Proteomes" id="UP000234681">
    <property type="component" value="Chromosome 12"/>
</dbReference>
<name>A6J0X6_RAT</name>
<dbReference type="AlphaFoldDB" id="A6J0X6"/>
<dbReference type="EMBL" id="CH473973">
    <property type="protein sequence ID" value="EDM13565.1"/>
    <property type="molecule type" value="Genomic_DNA"/>
</dbReference>
<reference evidence="1 2" key="1">
    <citation type="submission" date="2005-07" db="EMBL/GenBank/DDBJ databases">
        <authorList>
            <person name="Mural R.J."/>
            <person name="Li P.W."/>
            <person name="Adams M.D."/>
            <person name="Amanatides P.G."/>
            <person name="Baden-Tillson H."/>
            <person name="Barnstead M."/>
            <person name="Chin S.H."/>
            <person name="Dew I."/>
            <person name="Evans C.A."/>
            <person name="Ferriera S."/>
            <person name="Flanigan M."/>
            <person name="Fosler C."/>
            <person name="Glodek A."/>
            <person name="Gu Z."/>
            <person name="Holt R.A."/>
            <person name="Jennings D."/>
            <person name="Kraft C.L."/>
            <person name="Lu F."/>
            <person name="Nguyen T."/>
            <person name="Nusskern D.R."/>
            <person name="Pfannkoch C.M."/>
            <person name="Sitter C."/>
            <person name="Sutton G.G."/>
            <person name="Venter J.C."/>
            <person name="Wang Z."/>
            <person name="Woodage T."/>
            <person name="Zheng X.H."/>
            <person name="Zhong F."/>
        </authorList>
    </citation>
    <scope>NUCLEOTIDE SEQUENCE [LARGE SCALE GENOMIC DNA]</scope>
    <source>
        <strain>BN</strain>
        <strain evidence="2">Sprague-Dawley</strain>
    </source>
</reference>
<sequence length="38" mass="4451">MGRRQSDDLTLLGVPWRLITSWRLLPWADRSYGTGFND</sequence>
<gene>
    <name evidence="1" type="ORF">rCG_21829</name>
</gene>
<accession>A6J0X6</accession>
<evidence type="ECO:0000313" key="1">
    <source>
        <dbReference type="EMBL" id="EDM13565.1"/>
    </source>
</evidence>
<proteinExistence type="predicted"/>